<proteinExistence type="predicted"/>
<dbReference type="Proteomes" id="UP000640335">
    <property type="component" value="Unassembled WGS sequence"/>
</dbReference>
<comment type="caution">
    <text evidence="1">The sequence shown here is derived from an EMBL/GenBank/DDBJ whole genome shotgun (WGS) entry which is preliminary data.</text>
</comment>
<accession>A0ABR8Q3D3</accession>
<evidence type="ECO:0000313" key="2">
    <source>
        <dbReference type="Proteomes" id="UP000640335"/>
    </source>
</evidence>
<sequence length="57" mass="6653">MTEKELLYITDGLGHEKFMETICKETATKLQDSELKTLITQYEAKHKELFGKLYSLL</sequence>
<dbReference type="EMBL" id="JACSQZ010000019">
    <property type="protein sequence ID" value="MBD7914931.1"/>
    <property type="molecule type" value="Genomic_DNA"/>
</dbReference>
<reference evidence="1 2" key="1">
    <citation type="submission" date="2020-08" db="EMBL/GenBank/DDBJ databases">
        <title>A Genomic Blueprint of the Chicken Gut Microbiome.</title>
        <authorList>
            <person name="Gilroy R."/>
            <person name="Ravi A."/>
            <person name="Getino M."/>
            <person name="Pursley I."/>
            <person name="Horton D.L."/>
            <person name="Alikhan N.-F."/>
            <person name="Baker D."/>
            <person name="Gharbi K."/>
            <person name="Hall N."/>
            <person name="Watson M."/>
            <person name="Adriaenssens E.M."/>
            <person name="Foster-Nyarko E."/>
            <person name="Jarju S."/>
            <person name="Secka A."/>
            <person name="Antonio M."/>
            <person name="Oren A."/>
            <person name="Chaudhuri R."/>
            <person name="La Ragione R.M."/>
            <person name="Hildebrand F."/>
            <person name="Pallen M.J."/>
        </authorList>
    </citation>
    <scope>NUCLEOTIDE SEQUENCE [LARGE SCALE GENOMIC DNA]</scope>
    <source>
        <strain evidence="1 2">Sa3CUN1</strain>
    </source>
</reference>
<name>A0ABR8Q3D3_9CLOT</name>
<organism evidence="1 2">
    <name type="scientific">Clostridium gallinarum</name>
    <dbReference type="NCBI Taxonomy" id="2762246"/>
    <lineage>
        <taxon>Bacteria</taxon>
        <taxon>Bacillati</taxon>
        <taxon>Bacillota</taxon>
        <taxon>Clostridia</taxon>
        <taxon>Eubacteriales</taxon>
        <taxon>Clostridiaceae</taxon>
        <taxon>Clostridium</taxon>
    </lineage>
</organism>
<keyword evidence="2" id="KW-1185">Reference proteome</keyword>
<dbReference type="RefSeq" id="WP_191749694.1">
    <property type="nucleotide sequence ID" value="NZ_JACSQZ010000019.1"/>
</dbReference>
<evidence type="ECO:0000313" key="1">
    <source>
        <dbReference type="EMBL" id="MBD7914931.1"/>
    </source>
</evidence>
<gene>
    <name evidence="1" type="ORF">H9660_07200</name>
</gene>
<protein>
    <submittedName>
        <fullName evidence="1">Uncharacterized protein</fullName>
    </submittedName>
</protein>